<dbReference type="PANTHER" id="PTHR43798:SF31">
    <property type="entry name" value="AB HYDROLASE SUPERFAMILY PROTEIN YCLE"/>
    <property type="match status" value="1"/>
</dbReference>
<dbReference type="KEGG" id="gma:AciX8_3980"/>
<dbReference type="InterPro" id="IPR029058">
    <property type="entry name" value="AB_hydrolase_fold"/>
</dbReference>
<keyword evidence="5" id="KW-1185">Reference proteome</keyword>
<evidence type="ECO:0000313" key="5">
    <source>
        <dbReference type="Proteomes" id="UP000007113"/>
    </source>
</evidence>
<dbReference type="PANTHER" id="PTHR43798">
    <property type="entry name" value="MONOACYLGLYCEROL LIPASE"/>
    <property type="match status" value="1"/>
</dbReference>
<feature type="chain" id="PRO_5003512711" evidence="2">
    <location>
        <begin position="38"/>
        <end position="384"/>
    </location>
</feature>
<dbReference type="EMBL" id="CP003130">
    <property type="protein sequence ID" value="AEU38263.1"/>
    <property type="molecule type" value="Genomic_DNA"/>
</dbReference>
<dbReference type="GO" id="GO:0016787">
    <property type="term" value="F:hydrolase activity"/>
    <property type="evidence" value="ECO:0007669"/>
    <property type="project" value="UniProtKB-KW"/>
</dbReference>
<reference evidence="4" key="1">
    <citation type="submission" date="2011-11" db="EMBL/GenBank/DDBJ databases">
        <title>Complete sequence of Granulicella mallensis MP5ACTX8.</title>
        <authorList>
            <consortium name="US DOE Joint Genome Institute"/>
            <person name="Lucas S."/>
            <person name="Copeland A."/>
            <person name="Lapidus A."/>
            <person name="Cheng J.-F."/>
            <person name="Goodwin L."/>
            <person name="Pitluck S."/>
            <person name="Peters L."/>
            <person name="Lu M."/>
            <person name="Detter J.C."/>
            <person name="Han C."/>
            <person name="Tapia R."/>
            <person name="Land M."/>
            <person name="Hauser L."/>
            <person name="Kyrpides N."/>
            <person name="Ivanova N."/>
            <person name="Mikhailova N."/>
            <person name="Pagani I."/>
            <person name="Rawat S."/>
            <person name="Mannisto M."/>
            <person name="Haggblom M."/>
            <person name="Woyke T."/>
        </authorList>
    </citation>
    <scope>NUCLEOTIDE SEQUENCE [LARGE SCALE GENOMIC DNA]</scope>
    <source>
        <strain evidence="4">MP5ACTX8</strain>
    </source>
</reference>
<sequence length="384" mass="42276" precursor="true">MIDINFSQKIGLRRLSTIRWWLFCLCLVLPTACVSQSASEGTNTHPRQQFIAVAQDVKLEVLDWGGSGRNVVLLAGGGNTAHVYASLAPKLAMQFHVFGITRRGSGQSSAPSSGYTAKQFGDDVVIVLDALHLTDPVLVGHSIAGEEMSAVSKYHPGRVSALVYLDAGGSFALYNPEHGDIDTDRVELQEDLSKLGHNTFDDALITKTLADETRYRRNLQDLRDEVEGAAAPSPTVADRSSIASFQKYFTGYYGGILPEDEIRQQYQITATGAVGNRIGHPIPNKANEIEKERFRVLDTRALVIIPFPDAFNIGVTHDPAKLAAYKAQEASRKEAQIAIWRKQPNVQIVMVPNVTHYIFLSDESEVISLITRFVNDLPRTSRPD</sequence>
<organism evidence="4 5">
    <name type="scientific">Granulicella mallensis (strain ATCC BAA-1857 / DSM 23137 / MP5ACTX8)</name>
    <dbReference type="NCBI Taxonomy" id="682795"/>
    <lineage>
        <taxon>Bacteria</taxon>
        <taxon>Pseudomonadati</taxon>
        <taxon>Acidobacteriota</taxon>
        <taxon>Terriglobia</taxon>
        <taxon>Terriglobales</taxon>
        <taxon>Acidobacteriaceae</taxon>
        <taxon>Granulicella</taxon>
    </lineage>
</organism>
<protein>
    <submittedName>
        <fullName evidence="4">Alpha/beta hydrolase fold protein</fullName>
    </submittedName>
</protein>
<dbReference type="OrthoDB" id="9780765at2"/>
<dbReference type="HOGENOM" id="CLU_857481_0_0_0"/>
<feature type="signal peptide" evidence="2">
    <location>
        <begin position="1"/>
        <end position="37"/>
    </location>
</feature>
<gene>
    <name evidence="4" type="ordered locus">AciX8_3980</name>
</gene>
<accession>G8NP64</accession>
<dbReference type="eggNOG" id="COG0596">
    <property type="taxonomic scope" value="Bacteria"/>
</dbReference>
<evidence type="ECO:0000313" key="4">
    <source>
        <dbReference type="EMBL" id="AEU38263.1"/>
    </source>
</evidence>
<evidence type="ECO:0000256" key="2">
    <source>
        <dbReference type="SAM" id="SignalP"/>
    </source>
</evidence>
<proteinExistence type="predicted"/>
<evidence type="ECO:0000259" key="3">
    <source>
        <dbReference type="Pfam" id="PF00561"/>
    </source>
</evidence>
<evidence type="ECO:0000256" key="1">
    <source>
        <dbReference type="ARBA" id="ARBA00022801"/>
    </source>
</evidence>
<name>G8NP64_GRAMM</name>
<dbReference type="AlphaFoldDB" id="G8NP64"/>
<dbReference type="STRING" id="682795.AciX8_3980"/>
<keyword evidence="1 4" id="KW-0378">Hydrolase</keyword>
<dbReference type="InterPro" id="IPR000073">
    <property type="entry name" value="AB_hydrolase_1"/>
</dbReference>
<keyword evidence="2" id="KW-0732">Signal</keyword>
<dbReference type="SUPFAM" id="SSF53474">
    <property type="entry name" value="alpha/beta-Hydrolases"/>
    <property type="match status" value="1"/>
</dbReference>
<dbReference type="Gene3D" id="3.40.50.1820">
    <property type="entry name" value="alpha/beta hydrolase"/>
    <property type="match status" value="1"/>
</dbReference>
<dbReference type="InterPro" id="IPR050266">
    <property type="entry name" value="AB_hydrolase_sf"/>
</dbReference>
<dbReference type="GO" id="GO:0016020">
    <property type="term" value="C:membrane"/>
    <property type="evidence" value="ECO:0007669"/>
    <property type="project" value="TreeGrafter"/>
</dbReference>
<feature type="domain" description="AB hydrolase-1" evidence="3">
    <location>
        <begin position="71"/>
        <end position="186"/>
    </location>
</feature>
<dbReference type="Pfam" id="PF00561">
    <property type="entry name" value="Abhydrolase_1"/>
    <property type="match status" value="1"/>
</dbReference>
<dbReference type="Proteomes" id="UP000007113">
    <property type="component" value="Chromosome"/>
</dbReference>